<evidence type="ECO:0000256" key="3">
    <source>
        <dbReference type="ARBA" id="ARBA00023027"/>
    </source>
</evidence>
<dbReference type="InterPro" id="IPR006140">
    <property type="entry name" value="D-isomer_DH_NAD-bd"/>
</dbReference>
<dbReference type="InterPro" id="IPR006139">
    <property type="entry name" value="D-isomer_2_OHA_DH_cat_dom"/>
</dbReference>
<dbReference type="SUPFAM" id="SSF51735">
    <property type="entry name" value="NAD(P)-binding Rossmann-fold domains"/>
    <property type="match status" value="1"/>
</dbReference>
<evidence type="ECO:0000256" key="4">
    <source>
        <dbReference type="RuleBase" id="RU003719"/>
    </source>
</evidence>
<dbReference type="Pfam" id="PF00389">
    <property type="entry name" value="2-Hacid_dh"/>
    <property type="match status" value="1"/>
</dbReference>
<protein>
    <submittedName>
        <fullName evidence="7">C-terminal binding protein</fullName>
    </submittedName>
</protein>
<keyword evidence="3" id="KW-0520">NAD</keyword>
<dbReference type="InterPro" id="IPR050857">
    <property type="entry name" value="D-2-hydroxyacid_DH"/>
</dbReference>
<evidence type="ECO:0000313" key="7">
    <source>
        <dbReference type="EMBL" id="NJP36076.1"/>
    </source>
</evidence>
<dbReference type="PROSITE" id="PS00671">
    <property type="entry name" value="D_2_HYDROXYACID_DH_3"/>
    <property type="match status" value="1"/>
</dbReference>
<gene>
    <name evidence="7" type="ORF">HCN83_00555</name>
</gene>
<comment type="caution">
    <text evidence="7">The sequence shown here is derived from an EMBL/GenBank/DDBJ whole genome shotgun (WGS) entry which is preliminary data.</text>
</comment>
<dbReference type="InterPro" id="IPR043322">
    <property type="entry name" value="CtBP"/>
</dbReference>
<dbReference type="InterPro" id="IPR029753">
    <property type="entry name" value="D-isomer_DH_CS"/>
</dbReference>
<dbReference type="GO" id="GO:0051287">
    <property type="term" value="F:NAD binding"/>
    <property type="evidence" value="ECO:0007669"/>
    <property type="project" value="InterPro"/>
</dbReference>
<dbReference type="PANTHER" id="PTHR42789:SF1">
    <property type="entry name" value="D-ISOMER SPECIFIC 2-HYDROXYACID DEHYDROGENASE FAMILY PROTEIN (AFU_ORTHOLOGUE AFUA_6G10090)"/>
    <property type="match status" value="1"/>
</dbReference>
<name>A0A969PPK5_9BACI</name>
<accession>A0A969PPK5</accession>
<dbReference type="InterPro" id="IPR036291">
    <property type="entry name" value="NAD(P)-bd_dom_sf"/>
</dbReference>
<keyword evidence="2 4" id="KW-0560">Oxidoreductase</keyword>
<dbReference type="AlphaFoldDB" id="A0A969PPK5"/>
<dbReference type="GO" id="GO:0003714">
    <property type="term" value="F:transcription corepressor activity"/>
    <property type="evidence" value="ECO:0007669"/>
    <property type="project" value="InterPro"/>
</dbReference>
<evidence type="ECO:0000256" key="1">
    <source>
        <dbReference type="ARBA" id="ARBA00005854"/>
    </source>
</evidence>
<dbReference type="EMBL" id="JAATHJ010000001">
    <property type="protein sequence ID" value="NJP36076.1"/>
    <property type="molecule type" value="Genomic_DNA"/>
</dbReference>
<organism evidence="7 8">
    <name type="scientific">Alkalicoccus luteus</name>
    <dbReference type="NCBI Taxonomy" id="1237094"/>
    <lineage>
        <taxon>Bacteria</taxon>
        <taxon>Bacillati</taxon>
        <taxon>Bacillota</taxon>
        <taxon>Bacilli</taxon>
        <taxon>Bacillales</taxon>
        <taxon>Bacillaceae</taxon>
        <taxon>Alkalicoccus</taxon>
    </lineage>
</organism>
<keyword evidence="8" id="KW-1185">Reference proteome</keyword>
<evidence type="ECO:0000259" key="5">
    <source>
        <dbReference type="Pfam" id="PF00389"/>
    </source>
</evidence>
<dbReference type="PROSITE" id="PS00670">
    <property type="entry name" value="D_2_HYDROXYACID_DH_2"/>
    <property type="match status" value="1"/>
</dbReference>
<dbReference type="PANTHER" id="PTHR42789">
    <property type="entry name" value="D-ISOMER SPECIFIC 2-HYDROXYACID DEHYDROGENASE FAMILY PROTEIN (AFU_ORTHOLOGUE AFUA_6G10090)"/>
    <property type="match status" value="1"/>
</dbReference>
<proteinExistence type="inferred from homology"/>
<comment type="similarity">
    <text evidence="1 4">Belongs to the D-isomer specific 2-hydroxyacid dehydrogenase family.</text>
</comment>
<evidence type="ECO:0000259" key="6">
    <source>
        <dbReference type="Pfam" id="PF02826"/>
    </source>
</evidence>
<dbReference type="FunFam" id="3.40.50.720:FF:000203">
    <property type="entry name" value="D-3-phosphoglycerate dehydrogenase (SerA)"/>
    <property type="match status" value="1"/>
</dbReference>
<dbReference type="Pfam" id="PF02826">
    <property type="entry name" value="2-Hacid_dh_C"/>
    <property type="match status" value="1"/>
</dbReference>
<evidence type="ECO:0000256" key="2">
    <source>
        <dbReference type="ARBA" id="ARBA00023002"/>
    </source>
</evidence>
<reference evidence="7 8" key="1">
    <citation type="submission" date="2020-03" db="EMBL/GenBank/DDBJ databases">
        <title>Assessment of the enzymatic potential of alkaline-tolerant lipase obtained from Bacillus luteus H11 (technogenic soil) for the bioremediation of saline soils contaminated with petroleum substances.</title>
        <authorList>
            <person name="Kalwasinska A."/>
        </authorList>
    </citation>
    <scope>NUCLEOTIDE SEQUENCE [LARGE SCALE GENOMIC DNA]</scope>
    <source>
        <strain evidence="7 8">H11</strain>
    </source>
</reference>
<feature type="domain" description="D-isomer specific 2-hydroxyacid dehydrogenase catalytic" evidence="5">
    <location>
        <begin position="17"/>
        <end position="318"/>
    </location>
</feature>
<sequence length="331" mass="36928">MTQWTIAVTDYDYTTFEPEQSVIDDQNIKLELHQCKTEAEVIEACQHADALLNQYAPITRHVLEQLPNVKVVARYGIGVNTIDVEAATDHDVLVCNVTDYCLDEVADHTMAFVLEHARKLVTLRDSVRKGEWHFQKAAPIPRLRKQTLGLAGFGNIPRNVAEKAKPFGLRVLAYDPFVDEATAAAAGVKLVSFETLCRESDFLSVHLPQTNETEGIFNKEAFQQMKENALIINTSRGPVIDEHALIHALKQGEIAAASLDVLEQEPAAADHPFRTMDNVILTPHSAFYSEESVIELKQKTAQNAVDVLQGRFPAYIVNRDVKEKLALAERS</sequence>
<dbReference type="CDD" id="cd05299">
    <property type="entry name" value="CtBP_dh"/>
    <property type="match status" value="1"/>
</dbReference>
<evidence type="ECO:0000313" key="8">
    <source>
        <dbReference type="Proteomes" id="UP000752012"/>
    </source>
</evidence>
<dbReference type="GO" id="GO:0016616">
    <property type="term" value="F:oxidoreductase activity, acting on the CH-OH group of donors, NAD or NADP as acceptor"/>
    <property type="evidence" value="ECO:0007669"/>
    <property type="project" value="InterPro"/>
</dbReference>
<feature type="domain" description="D-isomer specific 2-hydroxyacid dehydrogenase NAD-binding" evidence="6">
    <location>
        <begin position="110"/>
        <end position="286"/>
    </location>
</feature>
<dbReference type="RefSeq" id="WP_168004358.1">
    <property type="nucleotide sequence ID" value="NZ_JAATHJ010000001.1"/>
</dbReference>
<dbReference type="SUPFAM" id="SSF52283">
    <property type="entry name" value="Formate/glycerate dehydrogenase catalytic domain-like"/>
    <property type="match status" value="1"/>
</dbReference>
<dbReference type="Gene3D" id="3.40.50.720">
    <property type="entry name" value="NAD(P)-binding Rossmann-like Domain"/>
    <property type="match status" value="2"/>
</dbReference>
<dbReference type="Proteomes" id="UP000752012">
    <property type="component" value="Unassembled WGS sequence"/>
</dbReference>